<dbReference type="AlphaFoldDB" id="A0A096CH26"/>
<accession>A0A096CH26</accession>
<comment type="similarity">
    <text evidence="1">Belongs to the bacterial solute-binding protein 8 family.</text>
</comment>
<feature type="chain" id="PRO_5039090833" description="Fe/B12 periplasmic-binding domain-containing protein" evidence="3">
    <location>
        <begin position="23"/>
        <end position="345"/>
    </location>
</feature>
<feature type="compositionally biased region" description="Polar residues" evidence="2">
    <location>
        <begin position="31"/>
        <end position="40"/>
    </location>
</feature>
<dbReference type="eggNOG" id="COG0614">
    <property type="taxonomic scope" value="Bacteria"/>
</dbReference>
<dbReference type="PANTHER" id="PTHR30535">
    <property type="entry name" value="VITAMIN B12-BINDING PROTEIN"/>
    <property type="match status" value="1"/>
</dbReference>
<comment type="caution">
    <text evidence="5">The sequence shown here is derived from an EMBL/GenBank/DDBJ whole genome shotgun (WGS) entry which is preliminary data.</text>
</comment>
<feature type="domain" description="Fe/B12 periplasmic-binding" evidence="4">
    <location>
        <begin position="74"/>
        <end position="342"/>
    </location>
</feature>
<dbReference type="InterPro" id="IPR002491">
    <property type="entry name" value="ABC_transptr_periplasmic_BD"/>
</dbReference>
<proteinExistence type="inferred from homology"/>
<evidence type="ECO:0000313" key="6">
    <source>
        <dbReference type="Proteomes" id="UP000029585"/>
    </source>
</evidence>
<feature type="signal peptide" evidence="3">
    <location>
        <begin position="1"/>
        <end position="22"/>
    </location>
</feature>
<dbReference type="InterPro" id="IPR050902">
    <property type="entry name" value="ABC_Transporter_SBP"/>
</dbReference>
<gene>
    <name evidence="5" type="ORF">HMPREF9460_03066</name>
</gene>
<evidence type="ECO:0000256" key="3">
    <source>
        <dbReference type="SAM" id="SignalP"/>
    </source>
</evidence>
<dbReference type="Proteomes" id="UP000029585">
    <property type="component" value="Unassembled WGS sequence"/>
</dbReference>
<dbReference type="PANTHER" id="PTHR30535:SF7">
    <property type="entry name" value="IRON(III) DICITRATE-BINDING PROTEIN"/>
    <property type="match status" value="1"/>
</dbReference>
<dbReference type="PROSITE" id="PS50983">
    <property type="entry name" value="FE_B12_PBP"/>
    <property type="match status" value="1"/>
</dbReference>
<dbReference type="EMBL" id="ADLO01000093">
    <property type="protein sequence ID" value="KGF54162.1"/>
    <property type="molecule type" value="Genomic_DNA"/>
</dbReference>
<dbReference type="PATRIC" id="fig|742738.3.peg.3153"/>
<reference evidence="5 6" key="1">
    <citation type="submission" date="2011-08" db="EMBL/GenBank/DDBJ databases">
        <title>The Genome Sequence of Clostridium orbiscindens 1_3_50AFAA.</title>
        <authorList>
            <consortium name="The Broad Institute Genome Sequencing Platform"/>
            <person name="Earl A."/>
            <person name="Ward D."/>
            <person name="Feldgarden M."/>
            <person name="Gevers D."/>
            <person name="Daigneault M."/>
            <person name="Strauss J."/>
            <person name="Allen-Vercoe E."/>
            <person name="Young S.K."/>
            <person name="Zeng Q."/>
            <person name="Gargeya S."/>
            <person name="Fitzgerald M."/>
            <person name="Haas B."/>
            <person name="Abouelleil A."/>
            <person name="Alvarado L."/>
            <person name="Arachchi H.M."/>
            <person name="Berlin A."/>
            <person name="Brown A."/>
            <person name="Chapman S.B."/>
            <person name="Chen Z."/>
            <person name="Dunbar C."/>
            <person name="Freedman E."/>
            <person name="Gearin G."/>
            <person name="Gellesch M."/>
            <person name="Goldberg J."/>
            <person name="Griggs A."/>
            <person name="Gujja S."/>
            <person name="Heiman D."/>
            <person name="Howarth C."/>
            <person name="Larson L."/>
            <person name="Lui A."/>
            <person name="MacDonald P.J.P."/>
            <person name="Montmayeur A."/>
            <person name="Murphy C."/>
            <person name="Neiman D."/>
            <person name="Pearson M."/>
            <person name="Priest M."/>
            <person name="Roberts A."/>
            <person name="Saif S."/>
            <person name="Shea T."/>
            <person name="Shenoy N."/>
            <person name="Sisk P."/>
            <person name="Stolte C."/>
            <person name="Sykes S."/>
            <person name="Wortman J."/>
            <person name="Nusbaum C."/>
            <person name="Birren B."/>
        </authorList>
    </citation>
    <scope>NUCLEOTIDE SEQUENCE [LARGE SCALE GENOMIC DNA]</scope>
    <source>
        <strain evidence="5 6">1_3_50AFAA</strain>
    </source>
</reference>
<dbReference type="Gene3D" id="3.40.50.1980">
    <property type="entry name" value="Nitrogenase molybdenum iron protein domain"/>
    <property type="match status" value="2"/>
</dbReference>
<dbReference type="SUPFAM" id="SSF53807">
    <property type="entry name" value="Helical backbone' metal receptor"/>
    <property type="match status" value="1"/>
</dbReference>
<dbReference type="RefSeq" id="WP_035300385.1">
    <property type="nucleotide sequence ID" value="NZ_KN174165.1"/>
</dbReference>
<dbReference type="PROSITE" id="PS51257">
    <property type="entry name" value="PROKAR_LIPOPROTEIN"/>
    <property type="match status" value="1"/>
</dbReference>
<evidence type="ECO:0000259" key="4">
    <source>
        <dbReference type="PROSITE" id="PS50983"/>
    </source>
</evidence>
<feature type="region of interest" description="Disordered" evidence="2">
    <location>
        <begin position="25"/>
        <end position="45"/>
    </location>
</feature>
<dbReference type="Pfam" id="PF01497">
    <property type="entry name" value="Peripla_BP_2"/>
    <property type="match status" value="1"/>
</dbReference>
<sequence length="345" mass="37890">METRLTALLLALSMMLGLVSCGGQPVGEETSPATSQTPVESNGVEADNHYPVTVETYDQNGEIVEQTFEACPERVVSISQANTELLIALGLTDKIVATAHRFSPVYERMADEYNSIPFIAESGYPSKEVVLDQKPDLIVGWGSLFAEDALGAVNDWHERGVHTYLMNNTVSGLGNRTVDFLYDDIEKLGQIFDIEDKAQAMIQDMKDRIADIQEKVSTIPESERVQVVTVQYVYENEFLGRGGTDFNTNLTELAGGIQANDNGQQSMEVLLSLDPDVLVILDLSSSPAQEKIDAIKANPVLQSLQAVQNDRFVVLDHAAFYCGGPRTIEAIETLAEGFYPELFTE</sequence>
<name>A0A096CH26_FLAPL</name>
<evidence type="ECO:0000256" key="1">
    <source>
        <dbReference type="ARBA" id="ARBA00008814"/>
    </source>
</evidence>
<dbReference type="HOGENOM" id="CLU_038034_7_0_9"/>
<protein>
    <recommendedName>
        <fullName evidence="4">Fe/B12 periplasmic-binding domain-containing protein</fullName>
    </recommendedName>
</protein>
<organism evidence="5 6">
    <name type="scientific">Flavonifractor plautii 1_3_50AFAA</name>
    <dbReference type="NCBI Taxonomy" id="742738"/>
    <lineage>
        <taxon>Bacteria</taxon>
        <taxon>Bacillati</taxon>
        <taxon>Bacillota</taxon>
        <taxon>Clostridia</taxon>
        <taxon>Eubacteriales</taxon>
        <taxon>Oscillospiraceae</taxon>
        <taxon>Flavonifractor</taxon>
    </lineage>
</organism>
<evidence type="ECO:0000313" key="5">
    <source>
        <dbReference type="EMBL" id="KGF54162.1"/>
    </source>
</evidence>
<keyword evidence="6" id="KW-1185">Reference proteome</keyword>
<keyword evidence="3" id="KW-0732">Signal</keyword>
<evidence type="ECO:0000256" key="2">
    <source>
        <dbReference type="SAM" id="MobiDB-lite"/>
    </source>
</evidence>